<dbReference type="Gene3D" id="2.170.16.10">
    <property type="entry name" value="Hedgehog/Intein (Hint) domain"/>
    <property type="match status" value="1"/>
</dbReference>
<dbReference type="InterPro" id="IPR031325">
    <property type="entry name" value="RHS_repeat"/>
</dbReference>
<evidence type="ECO:0000256" key="2">
    <source>
        <dbReference type="SAM" id="MobiDB-lite"/>
    </source>
</evidence>
<feature type="compositionally biased region" description="Basic and acidic residues" evidence="2">
    <location>
        <begin position="1994"/>
        <end position="2009"/>
    </location>
</feature>
<feature type="region of interest" description="Disordered" evidence="2">
    <location>
        <begin position="111"/>
        <end position="132"/>
    </location>
</feature>
<dbReference type="SUPFAM" id="SSF51294">
    <property type="entry name" value="Hedgehog/intein (Hint) domain"/>
    <property type="match status" value="1"/>
</dbReference>
<dbReference type="Gene3D" id="2.180.10.10">
    <property type="entry name" value="RHS repeat-associated core"/>
    <property type="match status" value="1"/>
</dbReference>
<feature type="signal peptide" evidence="3">
    <location>
        <begin position="1"/>
        <end position="28"/>
    </location>
</feature>
<feature type="compositionally biased region" description="Basic and acidic residues" evidence="2">
    <location>
        <begin position="1978"/>
        <end position="1987"/>
    </location>
</feature>
<proteinExistence type="predicted"/>
<feature type="compositionally biased region" description="Pro residues" evidence="2">
    <location>
        <begin position="1962"/>
        <end position="1977"/>
    </location>
</feature>
<dbReference type="NCBIfam" id="TIGR01643">
    <property type="entry name" value="YD_repeat_2x"/>
    <property type="match status" value="2"/>
</dbReference>
<evidence type="ECO:0000313" key="6">
    <source>
        <dbReference type="Proteomes" id="UP000652013"/>
    </source>
</evidence>
<dbReference type="Proteomes" id="UP000652013">
    <property type="component" value="Unassembled WGS sequence"/>
</dbReference>
<evidence type="ECO:0000256" key="3">
    <source>
        <dbReference type="SAM" id="SignalP"/>
    </source>
</evidence>
<organism evidence="5 6">
    <name type="scientific">Spirilliplanes yamanashiensis</name>
    <dbReference type="NCBI Taxonomy" id="42233"/>
    <lineage>
        <taxon>Bacteria</taxon>
        <taxon>Bacillati</taxon>
        <taxon>Actinomycetota</taxon>
        <taxon>Actinomycetes</taxon>
        <taxon>Micromonosporales</taxon>
        <taxon>Micromonosporaceae</taxon>
        <taxon>Spirilliplanes</taxon>
    </lineage>
</organism>
<dbReference type="InterPro" id="IPR036844">
    <property type="entry name" value="Hint_dom_sf"/>
</dbReference>
<protein>
    <recommendedName>
        <fullName evidence="4">Hint domain-containing protein</fullName>
    </recommendedName>
</protein>
<dbReference type="NCBIfam" id="TIGR03696">
    <property type="entry name" value="Rhs_assc_core"/>
    <property type="match status" value="1"/>
</dbReference>
<dbReference type="Pfam" id="PF05593">
    <property type="entry name" value="RHS_repeat"/>
    <property type="match status" value="1"/>
</dbReference>
<dbReference type="PROSITE" id="PS50818">
    <property type="entry name" value="INTEIN_C_TER"/>
    <property type="match status" value="1"/>
</dbReference>
<reference evidence="5" key="1">
    <citation type="submission" date="2021-01" db="EMBL/GenBank/DDBJ databases">
        <title>Whole genome shotgun sequence of Spirilliplanes yamanashiensis NBRC 15828.</title>
        <authorList>
            <person name="Komaki H."/>
            <person name="Tamura T."/>
        </authorList>
    </citation>
    <scope>NUCLEOTIDE SEQUENCE</scope>
    <source>
        <strain evidence="5">NBRC 15828</strain>
    </source>
</reference>
<dbReference type="InterPro" id="IPR003587">
    <property type="entry name" value="Hint_dom_N"/>
</dbReference>
<evidence type="ECO:0000256" key="1">
    <source>
        <dbReference type="ARBA" id="ARBA00022737"/>
    </source>
</evidence>
<dbReference type="PANTHER" id="PTHR32305:SF17">
    <property type="entry name" value="TRNA NUCLEASE WAPA"/>
    <property type="match status" value="1"/>
</dbReference>
<dbReference type="InterPro" id="IPR022385">
    <property type="entry name" value="Rhs_assc_core"/>
</dbReference>
<feature type="region of interest" description="Disordered" evidence="2">
    <location>
        <begin position="25"/>
        <end position="58"/>
    </location>
</feature>
<dbReference type="Pfam" id="PF25023">
    <property type="entry name" value="TEN_YD-shell"/>
    <property type="match status" value="1"/>
</dbReference>
<comment type="caution">
    <text evidence="5">The sequence shown here is derived from an EMBL/GenBank/DDBJ whole genome shotgun (WGS) entry which is preliminary data.</text>
</comment>
<feature type="region of interest" description="Disordered" evidence="2">
    <location>
        <begin position="1944"/>
        <end position="2021"/>
    </location>
</feature>
<dbReference type="InterPro" id="IPR056823">
    <property type="entry name" value="TEN-like_YD-shell"/>
</dbReference>
<name>A0A8J3Y4N8_9ACTN</name>
<gene>
    <name evidence="5" type="ORF">Sya03_06670</name>
</gene>
<sequence>MRTGRRALTLTLAALVTATLGITGPARAEDPVDEAAREARRPKTVEMESTPVVGVPLDPPLAVEPAPEPGPVTWPAAGAATVTLPAPLKGLRALAAEGPGTQAGDLPIRIGSPAEPAPPGVPPSDGRPGAGADVPGKVRVEVLDRATAERAGVDDGLLLSVARADGRTTTGEVGLEVDYTRFGHAVGGNWADRLVVKSLPGCALTTPDRPECRVATPLPTRNNLEKRRLVADVAAPAPAPATGARALAAGRAGLLSVSAGASGSTGTFAATSLAPSGSWQHAGNSGGFSWQYPLRVPPALAGPSPQLAFTYSSASVDGRTGSTNAQPSWIGEGFDMNVGFIERSYRSCKDDGHDERGEEKYDLCWAGDKLTMSFGSRNGELVKKADNEWRLKTDDGTRIVRKTGGFNDDNNDEYFVVTTTDGTQFHFGKGKRTAEDTTNTNSSWEVPVYGDDDNEPCHGDSFKESRCKQTWRWNLDYVVDTHGNTSTYYYGTETNRYGANRDDVSVAYDRGGHLKRIEYGERKGEENDTRAPAQVVFTVAERCKGEAADCEDKDLDEDSAKRWPDVPEDQICTDEDSCEDQWSPTFFTRKRLDRVTTQVLDGADYRDVDVWGLEQSYPDPADASTAGLWLDAITHTGKGKGGDITLPKTTFQRIGLDNRVDRDGDDRLPYTKYRIRAIQSESGGIVSVNYRPAECTASEKRDPATNTKRCYPSFWSSQGTAGEKEDWFHTYVVDSVVEDDRTDDGVDKVTSYLYDKDGVAWHYDDNELTKAKKKTWSQNRGYRKVRTITGAAGSVQLETESTYLRGMDGDRKGDSTEDGYKDVAETATDGTRVADDNRLQGFLLEQRTLRGVGGPEVSGLVNTPWLSAPTATEGGDKARLTGIAKTVARTAVTGAAKPRTTSITHHYDDDHGMLDWSSDAGDTDVAGDESCTRTWYARNPGINLLTLVSRVQTVAVPCDRTPSFPADHISDVRTAYDGKDVGEAPTKGDVTRSEQLTSFSGGKAGYEKVSTSQYDRYGRLRYSWDAEDNRTETAYVPASGGPVIGMTVVNPLGHTVTSTVDPAWGLVTATTETNDQTTNLQYDGLGRLRKVWLAGRDPKNDVPDIAHDYTIRTDGPVAVTTRTLTPNDGIRVKQALYDGLLRPRQNQEASPKTGRLITSTEYDSRGLAITRVGPFHNAADPGTDLVDTGASTEGVPTRTETVYDGAGRATDEIFVVAGEEKWRTRTTYFGDRTSVDPPTGDTPVTVHTNAQGLTTKLLEYKGTEPTGEADTTVYSYDKADRLEKVKDAAGNVWSYGYDLLGRQTSAQDPDAGSLSQTFTSLDEVETSTDGRGRTLRYTYDDISRPTLLEEQTTKPDGTRSLTKLASWTYDTAKLGEGRPATSTRWVGANAYTTAVTEYDVAGRAKTNTVTIPAVENKLAGTYTASATYRIDGSPDSTTLPKAGDLPEETVRTGYNSYGLPSFLGSGTSYVRNTTYTRLGEVEQLTLGTSSASKYTWLTYAYERGTRRLHNVMVDREAVTGNDANVTYEYDAAGNTRRIADTPTTAGSKVDVQCFQYDYLRRLKEAWAQGKDGCAAAPAQSALGGPAPYWQTFGYTVSGDRETEVNHAVNATATEVRKTYHPYGVNRKPAHAVERTDVATVAGGKTVTTADTYAYDGAGNMTRRKLGANPEETYGWDAEGRLAEVKKAGTTTATFLYDAAGQRLIRRDLAGKSVTLYLGDTEIKLDTSVADVTKQKVTATRYYSFGGQAVAMRTAAGVTWLAGGQNGTAEIAINASTSAIVQRRTLPFGGVRGTAGTWPGEKGFVGGAIDAVSGLTHLGARQYDPSTGRFISVDPIIDFTDPQQLNAYTYGRNNPFAFPDPSGLWWGWSNVGHAALDIVGLIPVVGEAADVVNGVWYLAEKDYVNAGLSFASAIPLAGYAATAAKGAKYVDEAVEAADTVSDVAKTTDKASDAGKAADNVTPPATPKPNPAPKPAPPAKPKDPPKGAKDTSPGKPEGKPDAGKSDGKGKSDGGGSCKTDNSFVPGTLVVLADGSTKPIEELVAGQDEVRATDPETGVTEAKAVEATITGEGAKQLVDVVVDTGDGQSVIVATDNHPFWVADEKAWVDAGELRVGALLRTAAGTYVQVEAVDPRPIAEARVHNLTVEDTHTYYVVAGDTPVLVHNCNGVVSSEKTQAQNQAEIDAQPEGYGFTGVYDTRSGAFEMQLSSGPDALVSQRGGHGTINNSRFGGSRMTIGFVAIVRQGGLEMRWNSISVNVRNLGTRAAPEIHRGPIMDAVRRATGREVWG</sequence>
<dbReference type="Pfam" id="PF07591">
    <property type="entry name" value="PT-HINT"/>
    <property type="match status" value="1"/>
</dbReference>
<keyword evidence="1" id="KW-0677">Repeat</keyword>
<dbReference type="CDD" id="cd20745">
    <property type="entry name" value="FIX_RhsA_AHH_HNH-like"/>
    <property type="match status" value="1"/>
</dbReference>
<feature type="compositionally biased region" description="Basic and acidic residues" evidence="2">
    <location>
        <begin position="27"/>
        <end position="46"/>
    </location>
</feature>
<evidence type="ECO:0000313" key="5">
    <source>
        <dbReference type="EMBL" id="GIJ01315.1"/>
    </source>
</evidence>
<dbReference type="RefSeq" id="WP_203936637.1">
    <property type="nucleotide sequence ID" value="NZ_BAAAGJ010000005.1"/>
</dbReference>
<dbReference type="InterPro" id="IPR006530">
    <property type="entry name" value="YD"/>
</dbReference>
<accession>A0A8J3Y4N8</accession>
<dbReference type="SMART" id="SM00306">
    <property type="entry name" value="HintN"/>
    <property type="match status" value="1"/>
</dbReference>
<dbReference type="CDD" id="cd00081">
    <property type="entry name" value="Hint"/>
    <property type="match status" value="1"/>
</dbReference>
<keyword evidence="6" id="KW-1185">Reference proteome</keyword>
<dbReference type="EMBL" id="BOOY01000003">
    <property type="protein sequence ID" value="GIJ01315.1"/>
    <property type="molecule type" value="Genomic_DNA"/>
</dbReference>
<evidence type="ECO:0000259" key="4">
    <source>
        <dbReference type="SMART" id="SM00306"/>
    </source>
</evidence>
<keyword evidence="3" id="KW-0732">Signal</keyword>
<feature type="chain" id="PRO_5035275598" description="Hint domain-containing protein" evidence="3">
    <location>
        <begin position="29"/>
        <end position="2286"/>
    </location>
</feature>
<feature type="domain" description="Hint" evidence="4">
    <location>
        <begin position="2018"/>
        <end position="2120"/>
    </location>
</feature>
<dbReference type="InterPro" id="IPR050708">
    <property type="entry name" value="T6SS_VgrG/RHS"/>
</dbReference>
<dbReference type="PANTHER" id="PTHR32305">
    <property type="match status" value="1"/>
</dbReference>
<dbReference type="NCBIfam" id="TIGR01443">
    <property type="entry name" value="intein_Cterm"/>
    <property type="match status" value="1"/>
</dbReference>
<dbReference type="InterPro" id="IPR030934">
    <property type="entry name" value="Intein_C"/>
</dbReference>